<dbReference type="InterPro" id="IPR051532">
    <property type="entry name" value="Ester_Hydrolysis_Enzymes"/>
</dbReference>
<name>A0A3M4LKT3_PSECI</name>
<dbReference type="InterPro" id="IPR013830">
    <property type="entry name" value="SGNH_hydro"/>
</dbReference>
<dbReference type="EMBL" id="RBRE01000084">
    <property type="protein sequence ID" value="RMQ41990.1"/>
    <property type="molecule type" value="Genomic_DNA"/>
</dbReference>
<dbReference type="Gene3D" id="3.40.50.1110">
    <property type="entry name" value="SGNH hydrolase"/>
    <property type="match status" value="1"/>
</dbReference>
<dbReference type="PANTHER" id="PTHR30383">
    <property type="entry name" value="THIOESTERASE 1/PROTEASE 1/LYSOPHOSPHOLIPASE L1"/>
    <property type="match status" value="1"/>
</dbReference>
<evidence type="ECO:0000313" key="4">
    <source>
        <dbReference type="Proteomes" id="UP000277236"/>
    </source>
</evidence>
<gene>
    <name evidence="3" type="ORF">ALQ04_04997</name>
</gene>
<dbReference type="PANTHER" id="PTHR30383:SF24">
    <property type="entry name" value="THIOESTERASE 1_PROTEASE 1_LYSOPHOSPHOLIPASE L1"/>
    <property type="match status" value="1"/>
</dbReference>
<proteinExistence type="predicted"/>
<dbReference type="InterPro" id="IPR036514">
    <property type="entry name" value="SGNH_hydro_sf"/>
</dbReference>
<dbReference type="CDD" id="cd01822">
    <property type="entry name" value="Lysophospholipase_L1_like"/>
    <property type="match status" value="1"/>
</dbReference>
<feature type="region of interest" description="Disordered" evidence="1">
    <location>
        <begin position="271"/>
        <end position="300"/>
    </location>
</feature>
<dbReference type="AntiFam" id="ANF00062">
    <property type="entry name" value="Shadow ORF (opposite ABC transporter protein)"/>
</dbReference>
<evidence type="ECO:0000313" key="3">
    <source>
        <dbReference type="EMBL" id="RMQ41990.1"/>
    </source>
</evidence>
<dbReference type="Pfam" id="PF13472">
    <property type="entry name" value="Lipase_GDSL_2"/>
    <property type="match status" value="1"/>
</dbReference>
<reference evidence="3 4" key="1">
    <citation type="submission" date="2018-08" db="EMBL/GenBank/DDBJ databases">
        <title>Recombination of ecologically and evolutionarily significant loci maintains genetic cohesion in the Pseudomonas syringae species complex.</title>
        <authorList>
            <person name="Dillon M."/>
            <person name="Thakur S."/>
            <person name="Almeida R.N.D."/>
            <person name="Weir B.S."/>
            <person name="Guttman D.S."/>
        </authorList>
    </citation>
    <scope>NUCLEOTIDE SEQUENCE [LARGE SCALE GENOMIC DNA]</scope>
    <source>
        <strain evidence="3 4">ICMP 3353</strain>
    </source>
</reference>
<sequence length="538" mass="58369">MDGAIGGDHAGEQHDAGMVELELFASFYLFGTGRAGAFEDQVGTEKLGGAQHHRAIEASTEITDGGAGGYRNQQCKEQHPQFACAGIAQQLTGGKAEQANKGQACHQGSRGATRRPPSRRIRRRQRWARRSSWVTSTSVVLRSLFNSNNRSLIRSPVWLSRLPVGSSANSTSGSAAKARAIATRCCSPPDSWRGVWVRRLPRPTRSSRLRAFSRASLRPSSSMGSMTFSRALRLSSNWNDWNTKPTCSARTRARWSSSSWLRLRPDRVTAPALGRSSPASRPSRVDLPEPEEPTMASVSPLFSSRESSCRIVRSPSVLGTTLLRLWALRILSLMENPMRAWFLSAGLGLLLLSQGAVAGTVLVVGDSISAAFGMDTRVGWVSLLEQRMRSEGYTDKVINASISGDTSAGGQARLPALLAEHKPELVILELGGNDGLRGQQPAQLQQNLASMIDRSREAGAKVLLLGMRIPPNYGPRYTKAFEEVYGKLAEEKKVPLVPFFLEGVGGIPELMQADGLHPAASAQGKLLENVWPSLKPLL</sequence>
<dbReference type="AlphaFoldDB" id="A0A3M4LKT3"/>
<organism evidence="3 4">
    <name type="scientific">Pseudomonas cichorii</name>
    <dbReference type="NCBI Taxonomy" id="36746"/>
    <lineage>
        <taxon>Bacteria</taxon>
        <taxon>Pseudomonadati</taxon>
        <taxon>Pseudomonadota</taxon>
        <taxon>Gammaproteobacteria</taxon>
        <taxon>Pseudomonadales</taxon>
        <taxon>Pseudomonadaceae</taxon>
        <taxon>Pseudomonas</taxon>
    </lineage>
</organism>
<dbReference type="GO" id="GO:0004622">
    <property type="term" value="F:phosphatidylcholine lysophospholipase activity"/>
    <property type="evidence" value="ECO:0007669"/>
    <property type="project" value="TreeGrafter"/>
</dbReference>
<accession>A0A3M4LKT3</accession>
<protein>
    <submittedName>
        <fullName evidence="3">Putative acyl-CoA thioesterase</fullName>
    </submittedName>
</protein>
<dbReference type="Proteomes" id="UP000277236">
    <property type="component" value="Unassembled WGS sequence"/>
</dbReference>
<dbReference type="SUPFAM" id="SSF52266">
    <property type="entry name" value="SGNH hydrolase"/>
    <property type="match status" value="1"/>
</dbReference>
<feature type="domain" description="SGNH hydrolase-type esterase" evidence="2">
    <location>
        <begin position="363"/>
        <end position="520"/>
    </location>
</feature>
<evidence type="ECO:0000259" key="2">
    <source>
        <dbReference type="Pfam" id="PF13472"/>
    </source>
</evidence>
<feature type="region of interest" description="Disordered" evidence="1">
    <location>
        <begin position="97"/>
        <end position="120"/>
    </location>
</feature>
<evidence type="ECO:0000256" key="1">
    <source>
        <dbReference type="SAM" id="MobiDB-lite"/>
    </source>
</evidence>
<comment type="caution">
    <text evidence="3">The sequence shown here is derived from an EMBL/GenBank/DDBJ whole genome shotgun (WGS) entry which is preliminary data.</text>
</comment>